<evidence type="ECO:0000313" key="3">
    <source>
        <dbReference type="Proteomes" id="UP001329825"/>
    </source>
</evidence>
<proteinExistence type="predicted"/>
<feature type="region of interest" description="Disordered" evidence="1">
    <location>
        <begin position="107"/>
        <end position="136"/>
    </location>
</feature>
<feature type="compositionally biased region" description="Basic residues" evidence="1">
    <location>
        <begin position="556"/>
        <end position="565"/>
    </location>
</feature>
<sequence>MAQVISVPTPSLNFYCPSSPNPTPLRLLAFSVAEAALQPDPNSPSFNIAMNIGKMPTPLEMDGWSHHSSREPQASWESVVPWNERRNTQSALQNRRPLWDVVERAKERRVQERSSPSSTESTLPQSPPVSPSSYNFVLPPNSPLAASVAAATSPTKNPAVPSSIPRQDYFPLFTRSAQPSPVETTFSALDQTRPPPEFVPRLSAIEFSAKSKKTSSVSAKHGRSKSDIGSPSTDSIEVTAEEKARAQSKLPAVSSRLPSLAQIQARISTEHKRGTSAGSPSPAKSLPRIRTVYRTESQESVEIIKTPTEESPRRDARIVLASILNRRPATPPSPPLATPVKDKEPRLAPFLRERTSGRLSGGRARPLSMPPMSLGELPSFEAIVKANAAISSSSSQPAFKITPPKERSTSFTSVVKEGNVPSPTRGSFPWSMKTGGMVTPTESRFRLPFGRGTSGTPSPRRSFTSPASPTESVRSFNTATSSPSLSVPMITCTPAPQTVLKNGVEHDSDEEEGDVVLFEGDSLDIDSDSESDFGGEDKEEVKEKEERERRAEAMKKRLMLRRKSD</sequence>
<organism evidence="2 3">
    <name type="scientific">Kwoniella shivajii</name>
    <dbReference type="NCBI Taxonomy" id="564305"/>
    <lineage>
        <taxon>Eukaryota</taxon>
        <taxon>Fungi</taxon>
        <taxon>Dikarya</taxon>
        <taxon>Basidiomycota</taxon>
        <taxon>Agaricomycotina</taxon>
        <taxon>Tremellomycetes</taxon>
        <taxon>Tremellales</taxon>
        <taxon>Cryptococcaceae</taxon>
        <taxon>Kwoniella</taxon>
    </lineage>
</organism>
<feature type="region of interest" description="Disordered" evidence="1">
    <location>
        <begin position="410"/>
        <end position="489"/>
    </location>
</feature>
<feature type="region of interest" description="Disordered" evidence="1">
    <location>
        <begin position="520"/>
        <end position="565"/>
    </location>
</feature>
<feature type="compositionally biased region" description="Polar residues" evidence="1">
    <location>
        <begin position="454"/>
        <end position="485"/>
    </location>
</feature>
<keyword evidence="3" id="KW-1185">Reference proteome</keyword>
<feature type="compositionally biased region" description="Polar residues" evidence="1">
    <location>
        <begin position="227"/>
        <end position="236"/>
    </location>
</feature>
<protein>
    <submittedName>
        <fullName evidence="2">Uncharacterized protein</fullName>
    </submittedName>
</protein>
<feature type="compositionally biased region" description="Acidic residues" evidence="1">
    <location>
        <begin position="521"/>
        <end position="534"/>
    </location>
</feature>
<feature type="compositionally biased region" description="Basic and acidic residues" evidence="1">
    <location>
        <begin position="535"/>
        <end position="555"/>
    </location>
</feature>
<accession>A0ABZ1D5J0</accession>
<feature type="region of interest" description="Disordered" evidence="1">
    <location>
        <begin position="209"/>
        <end position="255"/>
    </location>
</feature>
<feature type="compositionally biased region" description="Polar residues" evidence="1">
    <location>
        <begin position="113"/>
        <end position="124"/>
    </location>
</feature>
<evidence type="ECO:0000256" key="1">
    <source>
        <dbReference type="SAM" id="MobiDB-lite"/>
    </source>
</evidence>
<dbReference type="EMBL" id="CP141886">
    <property type="protein sequence ID" value="WRT67902.1"/>
    <property type="molecule type" value="Genomic_DNA"/>
</dbReference>
<dbReference type="RefSeq" id="XP_062792642.1">
    <property type="nucleotide sequence ID" value="XM_062936591.1"/>
</dbReference>
<evidence type="ECO:0000313" key="2">
    <source>
        <dbReference type="EMBL" id="WRT67902.1"/>
    </source>
</evidence>
<gene>
    <name evidence="2" type="ORF">IL334_004876</name>
</gene>
<dbReference type="GeneID" id="87957007"/>
<reference evidence="2 3" key="1">
    <citation type="submission" date="2024-01" db="EMBL/GenBank/DDBJ databases">
        <title>Comparative genomics of Cryptococcus and Kwoniella reveals pathogenesis evolution and contrasting modes of karyotype evolution via chromosome fusion or intercentromeric recombination.</title>
        <authorList>
            <person name="Coelho M.A."/>
            <person name="David-Palma M."/>
            <person name="Shea T."/>
            <person name="Bowers K."/>
            <person name="McGinley-Smith S."/>
            <person name="Mohammad A.W."/>
            <person name="Gnirke A."/>
            <person name="Yurkov A.M."/>
            <person name="Nowrousian M."/>
            <person name="Sun S."/>
            <person name="Cuomo C.A."/>
            <person name="Heitman J."/>
        </authorList>
    </citation>
    <scope>NUCLEOTIDE SEQUENCE [LARGE SCALE GENOMIC DNA]</scope>
    <source>
        <strain evidence="2">CBS 11374</strain>
    </source>
</reference>
<dbReference type="Proteomes" id="UP001329825">
    <property type="component" value="Chromosome 6"/>
</dbReference>
<name>A0ABZ1D5J0_9TREE</name>